<keyword evidence="1" id="KW-0805">Transcription regulation</keyword>
<proteinExistence type="predicted"/>
<reference evidence="5 6" key="1">
    <citation type="submission" date="2023-03" db="EMBL/GenBank/DDBJ databases">
        <title>Bacillus Genome Sequencing.</title>
        <authorList>
            <person name="Dunlap C."/>
        </authorList>
    </citation>
    <scope>NUCLEOTIDE SEQUENCE [LARGE SCALE GENOMIC DNA]</scope>
    <source>
        <strain evidence="5 6">NRS-52</strain>
    </source>
</reference>
<dbReference type="PANTHER" id="PTHR46796:SF13">
    <property type="entry name" value="HTH-TYPE TRANSCRIPTIONAL ACTIVATOR RHAS"/>
    <property type="match status" value="1"/>
</dbReference>
<dbReference type="InterPro" id="IPR050204">
    <property type="entry name" value="AraC_XylS_family_regulators"/>
</dbReference>
<dbReference type="RefSeq" id="WP_328280123.1">
    <property type="nucleotide sequence ID" value="NZ_JARTLD010000047.1"/>
</dbReference>
<keyword evidence="6" id="KW-1185">Reference proteome</keyword>
<feature type="domain" description="HTH araC/xylS-type" evidence="4">
    <location>
        <begin position="172"/>
        <end position="273"/>
    </location>
</feature>
<keyword evidence="2" id="KW-0238">DNA-binding</keyword>
<name>A0ABU6PWL4_9BACL</name>
<dbReference type="PROSITE" id="PS01124">
    <property type="entry name" value="HTH_ARAC_FAMILY_2"/>
    <property type="match status" value="1"/>
</dbReference>
<dbReference type="Proteomes" id="UP001343257">
    <property type="component" value="Unassembled WGS sequence"/>
</dbReference>
<gene>
    <name evidence="5" type="ORF">P9847_18320</name>
</gene>
<evidence type="ECO:0000313" key="6">
    <source>
        <dbReference type="Proteomes" id="UP001343257"/>
    </source>
</evidence>
<comment type="caution">
    <text evidence="5">The sequence shown here is derived from an EMBL/GenBank/DDBJ whole genome shotgun (WGS) entry which is preliminary data.</text>
</comment>
<dbReference type="Pfam" id="PF12833">
    <property type="entry name" value="HTH_18"/>
    <property type="match status" value="1"/>
</dbReference>
<accession>A0ABU6PWL4</accession>
<dbReference type="Gene3D" id="1.10.10.60">
    <property type="entry name" value="Homeodomain-like"/>
    <property type="match status" value="1"/>
</dbReference>
<keyword evidence="3" id="KW-0804">Transcription</keyword>
<dbReference type="InterPro" id="IPR018060">
    <property type="entry name" value="HTH_AraC"/>
</dbReference>
<evidence type="ECO:0000256" key="2">
    <source>
        <dbReference type="ARBA" id="ARBA00023125"/>
    </source>
</evidence>
<evidence type="ECO:0000259" key="4">
    <source>
        <dbReference type="PROSITE" id="PS01124"/>
    </source>
</evidence>
<dbReference type="SMART" id="SM00342">
    <property type="entry name" value="HTH_ARAC"/>
    <property type="match status" value="1"/>
</dbReference>
<evidence type="ECO:0000256" key="1">
    <source>
        <dbReference type="ARBA" id="ARBA00023015"/>
    </source>
</evidence>
<organism evidence="5 6">
    <name type="scientific">Paenibacillus chibensis</name>
    <dbReference type="NCBI Taxonomy" id="59846"/>
    <lineage>
        <taxon>Bacteria</taxon>
        <taxon>Bacillati</taxon>
        <taxon>Bacillota</taxon>
        <taxon>Bacilli</taxon>
        <taxon>Bacillales</taxon>
        <taxon>Paenibacillaceae</taxon>
        <taxon>Paenibacillus</taxon>
    </lineage>
</organism>
<protein>
    <submittedName>
        <fullName evidence="5">Helix-turn-helix domain-containing protein</fullName>
    </submittedName>
</protein>
<dbReference type="PANTHER" id="PTHR46796">
    <property type="entry name" value="HTH-TYPE TRANSCRIPTIONAL ACTIVATOR RHAS-RELATED"/>
    <property type="match status" value="1"/>
</dbReference>
<dbReference type="EMBL" id="JARTLD010000047">
    <property type="protein sequence ID" value="MED5019261.1"/>
    <property type="molecule type" value="Genomic_DNA"/>
</dbReference>
<evidence type="ECO:0000313" key="5">
    <source>
        <dbReference type="EMBL" id="MED5019261.1"/>
    </source>
</evidence>
<evidence type="ECO:0000256" key="3">
    <source>
        <dbReference type="ARBA" id="ARBA00023163"/>
    </source>
</evidence>
<sequence>MNHEPAAAATAFEIFPPLQPGFTQHFDDYIEQPVRFPSSFPILFYQFSIPMNHSGRCPVLPGGWLDILFPYGSNLSIPKVYGSSISRADLILQPGTTYFSARMFPASLAPFALIPMKKLVNRSVPLYEFLPFDRCPKIQSGILSFSSRISAFQQEITLLRHTSLPKTEKGAKELMLAIEQIYSSCGNMNLIDLSEMLNCSTRHVRSVFEKFVGMPPKTFCQITRFQSAVAKLLQPRNNTYVDIISESGYYDQAHFIREFKKFSRECPTSWLTHLLHQS</sequence>